<sequence>MGVTRRKFDPEFRAGTVRIVKETGKPVSQVV</sequence>
<evidence type="ECO:0000313" key="2">
    <source>
        <dbReference type="Proteomes" id="UP001225356"/>
    </source>
</evidence>
<keyword evidence="2" id="KW-1185">Reference proteome</keyword>
<dbReference type="EMBL" id="JAUSQU010000001">
    <property type="protein sequence ID" value="MDP9848655.1"/>
    <property type="molecule type" value="Genomic_DNA"/>
</dbReference>
<dbReference type="Proteomes" id="UP001225356">
    <property type="component" value="Unassembled WGS sequence"/>
</dbReference>
<gene>
    <name evidence="1" type="ORF">J2853_007866</name>
</gene>
<comment type="caution">
    <text evidence="1">The sequence shown here is derived from an EMBL/GenBank/DDBJ whole genome shotgun (WGS) entry which is preliminary data.</text>
</comment>
<reference evidence="1 2" key="1">
    <citation type="submission" date="2023-07" db="EMBL/GenBank/DDBJ databases">
        <title>Sequencing the genomes of 1000 actinobacteria strains.</title>
        <authorList>
            <person name="Klenk H.-P."/>
        </authorList>
    </citation>
    <scope>NUCLEOTIDE SEQUENCE [LARGE SCALE GENOMIC DNA]</scope>
    <source>
        <strain evidence="1 2">DSM 46740</strain>
    </source>
</reference>
<organism evidence="1 2">
    <name type="scientific">Streptosporangium lutulentum</name>
    <dbReference type="NCBI Taxonomy" id="1461250"/>
    <lineage>
        <taxon>Bacteria</taxon>
        <taxon>Bacillati</taxon>
        <taxon>Actinomycetota</taxon>
        <taxon>Actinomycetes</taxon>
        <taxon>Streptosporangiales</taxon>
        <taxon>Streptosporangiaceae</taxon>
        <taxon>Streptosporangium</taxon>
    </lineage>
</organism>
<name>A0ABT9QPG5_9ACTN</name>
<proteinExistence type="predicted"/>
<protein>
    <submittedName>
        <fullName evidence="1">Transposase-like protein</fullName>
    </submittedName>
</protein>
<accession>A0ABT9QPG5</accession>
<evidence type="ECO:0000313" key="1">
    <source>
        <dbReference type="EMBL" id="MDP9848655.1"/>
    </source>
</evidence>